<dbReference type="PROSITE" id="PS51257">
    <property type="entry name" value="PROKAR_LIPOPROTEIN"/>
    <property type="match status" value="1"/>
</dbReference>
<dbReference type="RefSeq" id="WP_126302667.1">
    <property type="nucleotide sequence ID" value="NZ_LR134495.1"/>
</dbReference>
<gene>
    <name evidence="1" type="ORF">NCTC10643_02252</name>
</gene>
<organism evidence="1 2">
    <name type="scientific">Mannheimia haemolytica</name>
    <name type="common">Pasteurella haemolytica</name>
    <dbReference type="NCBI Taxonomy" id="75985"/>
    <lineage>
        <taxon>Bacteria</taxon>
        <taxon>Pseudomonadati</taxon>
        <taxon>Pseudomonadota</taxon>
        <taxon>Gammaproteobacteria</taxon>
        <taxon>Pasteurellales</taxon>
        <taxon>Pasteurellaceae</taxon>
        <taxon>Mannheimia</taxon>
    </lineage>
</organism>
<evidence type="ECO:0000313" key="2">
    <source>
        <dbReference type="Proteomes" id="UP000271188"/>
    </source>
</evidence>
<sequence length="95" mass="10586">MLKHIISISIVAFIAACSQNKPVEVVSDDKNIDYAQQKNIHISESTSTKTQTENTIQKPKNATALCFNGNYSTDMQNPCVKDGGVKERFNHYHAD</sequence>
<evidence type="ECO:0000313" key="1">
    <source>
        <dbReference type="EMBL" id="VEI78343.1"/>
    </source>
</evidence>
<proteinExistence type="predicted"/>
<dbReference type="AlphaFoldDB" id="A0A3S5F3Q0"/>
<reference evidence="1" key="1">
    <citation type="submission" date="2018-12" db="EMBL/GenBank/DDBJ databases">
        <authorList>
            <consortium name="Pathogen Informatics"/>
        </authorList>
    </citation>
    <scope>NUCLEOTIDE SEQUENCE [LARGE SCALE GENOMIC DNA]</scope>
    <source>
        <strain evidence="1">NCTC10643</strain>
    </source>
</reference>
<name>A0A3S5F3Q0_MANHA</name>
<dbReference type="Proteomes" id="UP000271188">
    <property type="component" value="Chromosome"/>
</dbReference>
<protein>
    <recommendedName>
        <fullName evidence="3">DUF3761 domain-containing protein</fullName>
    </recommendedName>
</protein>
<accession>A0A3S5F3Q0</accession>
<evidence type="ECO:0008006" key="3">
    <source>
        <dbReference type="Google" id="ProtNLM"/>
    </source>
</evidence>
<dbReference type="EMBL" id="LR134495">
    <property type="protein sequence ID" value="VEI78343.1"/>
    <property type="molecule type" value="Genomic_DNA"/>
</dbReference>